<comment type="caution">
    <text evidence="1">The sequence shown here is derived from an EMBL/GenBank/DDBJ whole genome shotgun (WGS) entry which is preliminary data.</text>
</comment>
<protein>
    <submittedName>
        <fullName evidence="1">Uncharacterized protein</fullName>
    </submittedName>
</protein>
<reference evidence="2" key="1">
    <citation type="journal article" date="2019" name="Plant Biotechnol. J.">
        <title>Genome sequencing of the Australian wild diploid species Gossypium australe highlights disease resistance and delayed gland morphogenesis.</title>
        <authorList>
            <person name="Cai Y."/>
            <person name="Cai X."/>
            <person name="Wang Q."/>
            <person name="Wang P."/>
            <person name="Zhang Y."/>
            <person name="Cai C."/>
            <person name="Xu Y."/>
            <person name="Wang K."/>
            <person name="Zhou Z."/>
            <person name="Wang C."/>
            <person name="Geng S."/>
            <person name="Li B."/>
            <person name="Dong Q."/>
            <person name="Hou Y."/>
            <person name="Wang H."/>
            <person name="Ai P."/>
            <person name="Liu Z."/>
            <person name="Yi F."/>
            <person name="Sun M."/>
            <person name="An G."/>
            <person name="Cheng J."/>
            <person name="Zhang Y."/>
            <person name="Shi Q."/>
            <person name="Xie Y."/>
            <person name="Shi X."/>
            <person name="Chang Y."/>
            <person name="Huang F."/>
            <person name="Chen Y."/>
            <person name="Hong S."/>
            <person name="Mi L."/>
            <person name="Sun Q."/>
            <person name="Zhang L."/>
            <person name="Zhou B."/>
            <person name="Peng R."/>
            <person name="Zhang X."/>
            <person name="Liu F."/>
        </authorList>
    </citation>
    <scope>NUCLEOTIDE SEQUENCE [LARGE SCALE GENOMIC DNA]</scope>
    <source>
        <strain evidence="2">cv. PA1801</strain>
    </source>
</reference>
<proteinExistence type="predicted"/>
<name>A0A5B6WFA6_9ROSI</name>
<accession>A0A5B6WFA6</accession>
<dbReference type="EMBL" id="SMMG02000003">
    <property type="protein sequence ID" value="KAA3479984.1"/>
    <property type="molecule type" value="Genomic_DNA"/>
</dbReference>
<dbReference type="Proteomes" id="UP000325315">
    <property type="component" value="Unassembled WGS sequence"/>
</dbReference>
<evidence type="ECO:0000313" key="2">
    <source>
        <dbReference type="Proteomes" id="UP000325315"/>
    </source>
</evidence>
<sequence>MGTNDRKLFVKIFSPVKTAKLRNDISSFVDTLRCMREIQGSIEKVPTPWITLVATSLDLLQRCEPLNQAVD</sequence>
<gene>
    <name evidence="1" type="ORF">EPI10_020450</name>
</gene>
<dbReference type="AlphaFoldDB" id="A0A5B6WFA6"/>
<organism evidence="1 2">
    <name type="scientific">Gossypium australe</name>
    <dbReference type="NCBI Taxonomy" id="47621"/>
    <lineage>
        <taxon>Eukaryota</taxon>
        <taxon>Viridiplantae</taxon>
        <taxon>Streptophyta</taxon>
        <taxon>Embryophyta</taxon>
        <taxon>Tracheophyta</taxon>
        <taxon>Spermatophyta</taxon>
        <taxon>Magnoliopsida</taxon>
        <taxon>eudicotyledons</taxon>
        <taxon>Gunneridae</taxon>
        <taxon>Pentapetalae</taxon>
        <taxon>rosids</taxon>
        <taxon>malvids</taxon>
        <taxon>Malvales</taxon>
        <taxon>Malvaceae</taxon>
        <taxon>Malvoideae</taxon>
        <taxon>Gossypium</taxon>
    </lineage>
</organism>
<evidence type="ECO:0000313" key="1">
    <source>
        <dbReference type="EMBL" id="KAA3479984.1"/>
    </source>
</evidence>
<keyword evidence="2" id="KW-1185">Reference proteome</keyword>